<organism evidence="3 4">
    <name type="scientific">Zingiber officinale</name>
    <name type="common">Ginger</name>
    <name type="synonym">Amomum zingiber</name>
    <dbReference type="NCBI Taxonomy" id="94328"/>
    <lineage>
        <taxon>Eukaryota</taxon>
        <taxon>Viridiplantae</taxon>
        <taxon>Streptophyta</taxon>
        <taxon>Embryophyta</taxon>
        <taxon>Tracheophyta</taxon>
        <taxon>Spermatophyta</taxon>
        <taxon>Magnoliopsida</taxon>
        <taxon>Liliopsida</taxon>
        <taxon>Zingiberales</taxon>
        <taxon>Zingiberaceae</taxon>
        <taxon>Zingiber</taxon>
    </lineage>
</organism>
<dbReference type="Pfam" id="PF22936">
    <property type="entry name" value="Pol_BBD"/>
    <property type="match status" value="1"/>
</dbReference>
<name>A0A8J5I9B9_ZINOF</name>
<evidence type="ECO:0000313" key="3">
    <source>
        <dbReference type="EMBL" id="KAG6529960.1"/>
    </source>
</evidence>
<keyword evidence="4" id="KW-1185">Reference proteome</keyword>
<dbReference type="PANTHER" id="PTHR37610">
    <property type="entry name" value="CCHC-TYPE DOMAIN-CONTAINING PROTEIN"/>
    <property type="match status" value="1"/>
</dbReference>
<evidence type="ECO:0000313" key="4">
    <source>
        <dbReference type="Proteomes" id="UP000734854"/>
    </source>
</evidence>
<gene>
    <name evidence="3" type="ORF">ZIOFF_012177</name>
</gene>
<evidence type="ECO:0000259" key="1">
    <source>
        <dbReference type="Pfam" id="PF14244"/>
    </source>
</evidence>
<protein>
    <recommendedName>
        <fullName evidence="5">Retrotransposon Copia-like N-terminal domain-containing protein</fullName>
    </recommendedName>
</protein>
<proteinExistence type="predicted"/>
<evidence type="ECO:0000259" key="2">
    <source>
        <dbReference type="Pfam" id="PF22936"/>
    </source>
</evidence>
<feature type="domain" description="Retrovirus-related Pol polyprotein from transposon TNT 1-94-like beta-barrel" evidence="2">
    <location>
        <begin position="166"/>
        <end position="211"/>
    </location>
</feature>
<dbReference type="AlphaFoldDB" id="A0A8J5I9B9"/>
<dbReference type="Pfam" id="PF14244">
    <property type="entry name" value="Retrotran_gag_3"/>
    <property type="match status" value="1"/>
</dbReference>
<sequence length="212" mass="23446">MSKVTSKTTTIPATMVKPSDTLQQHFNSHSVQITSICLNGDNFLRWSQSVRMYIRGQGKIDYITGDKKAPALNDPLHAIWDAENSMVMTLLVNPMEEDISTNCMCYPTTKEADSGPFNKEQMDELLKLIKSNFSSRIPSVFLAQIGSNPKALHMPKELSYLNSSPWIIDFGATDHMSSCSHLFDTYSPCFGNEKIGIADGSFSPIAGKGLIN</sequence>
<dbReference type="InterPro" id="IPR054722">
    <property type="entry name" value="PolX-like_BBD"/>
</dbReference>
<reference evidence="3 4" key="1">
    <citation type="submission" date="2020-08" db="EMBL/GenBank/DDBJ databases">
        <title>Plant Genome Project.</title>
        <authorList>
            <person name="Zhang R.-G."/>
        </authorList>
    </citation>
    <scope>NUCLEOTIDE SEQUENCE [LARGE SCALE GENOMIC DNA]</scope>
    <source>
        <tissue evidence="3">Rhizome</tissue>
    </source>
</reference>
<dbReference type="Proteomes" id="UP000734854">
    <property type="component" value="Unassembled WGS sequence"/>
</dbReference>
<evidence type="ECO:0008006" key="5">
    <source>
        <dbReference type="Google" id="ProtNLM"/>
    </source>
</evidence>
<dbReference type="PANTHER" id="PTHR37610:SF47">
    <property type="entry name" value="RETROTRANSPOSON COPIA-LIKE N-TERMINAL DOMAIN-CONTAINING PROTEIN"/>
    <property type="match status" value="1"/>
</dbReference>
<dbReference type="InterPro" id="IPR029472">
    <property type="entry name" value="Copia-like_N"/>
</dbReference>
<comment type="caution">
    <text evidence="3">The sequence shown here is derived from an EMBL/GenBank/DDBJ whole genome shotgun (WGS) entry which is preliminary data.</text>
</comment>
<accession>A0A8J5I9B9</accession>
<feature type="domain" description="Retrotransposon Copia-like N-terminal" evidence="1">
    <location>
        <begin position="25"/>
        <end position="71"/>
    </location>
</feature>
<dbReference type="EMBL" id="JACMSC010000003">
    <property type="protein sequence ID" value="KAG6529960.1"/>
    <property type="molecule type" value="Genomic_DNA"/>
</dbReference>